<dbReference type="EMBL" id="JALEMU010000145">
    <property type="protein sequence ID" value="MCI5756381.1"/>
    <property type="molecule type" value="Genomic_DNA"/>
</dbReference>
<comment type="caution">
    <text evidence="8">The sequence shown here is derived from an EMBL/GenBank/DDBJ whole genome shotgun (WGS) entry which is preliminary data.</text>
</comment>
<dbReference type="GO" id="GO:0016831">
    <property type="term" value="F:carboxy-lyase activity"/>
    <property type="evidence" value="ECO:0007669"/>
    <property type="project" value="UniProtKB-KW"/>
</dbReference>
<keyword evidence="3" id="KW-0210">Decarboxylase</keyword>
<accession>A0AAE3FH84</accession>
<reference evidence="8 9" key="1">
    <citation type="submission" date="2022-03" db="EMBL/GenBank/DDBJ databases">
        <title>Metagenome-assembled genomes from swine fecal metagenomes.</title>
        <authorList>
            <person name="Holman D.B."/>
            <person name="Kommadath A."/>
        </authorList>
    </citation>
    <scope>NUCLEOTIDE SEQUENCE [LARGE SCALE GENOMIC DNA]</scope>
    <source>
        <strain evidence="8">SUG147</strain>
    </source>
</reference>
<keyword evidence="4" id="KW-0663">Pyridoxal phosphate</keyword>
<evidence type="ECO:0000259" key="6">
    <source>
        <dbReference type="Pfam" id="PF01276"/>
    </source>
</evidence>
<dbReference type="InterPro" id="IPR000310">
    <property type="entry name" value="Orn/Lys/Arg_deCO2ase_major_dom"/>
</dbReference>
<name>A0AAE3FH84_9BACT</name>
<comment type="cofactor">
    <cofactor evidence="1">
        <name>pyridoxal 5'-phosphate</name>
        <dbReference type="ChEBI" id="CHEBI:597326"/>
    </cofactor>
</comment>
<evidence type="ECO:0000256" key="1">
    <source>
        <dbReference type="ARBA" id="ARBA00001933"/>
    </source>
</evidence>
<sequence length="439" mass="46770">MTTPICSFAAKYAAGDPVRLHMPGHKGVCDPRDITEITGADVLYHADGVIRESEENAASLFGTARTVYSTGGSSLCIRAMVYLISLTAPRGRRVKILAARNAHRTFVTACALLDADVTWLRPEVGGLVSCPVSAGKLEAEILSCHPDAVYITSPDYTGNVADIAALSEVCRRHSVILAVDNAHGAYLKFLPVSRHPIDLGADICCDSAHKTLPVLTGGAYLHISRSAPSMFRECADSAMALFASTSPSYLILGSLDRANAVMADGFPELIAGCAGRVAGLKGRLCAHGFTVVSDEPLKLTVMTKGFGYTGHEVSLYLESRGIYCEFADPDTVVMMFSPMNRESDFAAVGDALCSLKRRAAILSRPPVPEAAEAVMTPHEAIMAVSEKTPVRLSVGKILAEVSVTCPPAVPVLICGERIGEQSVKCFEYYGIEAVRTVKE</sequence>
<evidence type="ECO:0000313" key="8">
    <source>
        <dbReference type="EMBL" id="MCI5756381.1"/>
    </source>
</evidence>
<evidence type="ECO:0000259" key="7">
    <source>
        <dbReference type="Pfam" id="PF03711"/>
    </source>
</evidence>
<protein>
    <submittedName>
        <fullName evidence="8">PLP-dependent transferase</fullName>
    </submittedName>
</protein>
<proteinExistence type="inferred from homology"/>
<keyword evidence="8" id="KW-0808">Transferase</keyword>
<evidence type="ECO:0000256" key="3">
    <source>
        <dbReference type="ARBA" id="ARBA00022793"/>
    </source>
</evidence>
<evidence type="ECO:0000313" key="9">
    <source>
        <dbReference type="Proteomes" id="UP001139365"/>
    </source>
</evidence>
<dbReference type="GO" id="GO:0016740">
    <property type="term" value="F:transferase activity"/>
    <property type="evidence" value="ECO:0007669"/>
    <property type="project" value="UniProtKB-KW"/>
</dbReference>
<dbReference type="PANTHER" id="PTHR43277">
    <property type="entry name" value="ARGININE DECARBOXYLASE"/>
    <property type="match status" value="1"/>
</dbReference>
<feature type="domain" description="Orn/Lys/Arg decarboxylases family 1 pyridoxal-P attachment site" evidence="6">
    <location>
        <begin position="33"/>
        <end position="263"/>
    </location>
</feature>
<dbReference type="InterPro" id="IPR015424">
    <property type="entry name" value="PyrdxlP-dep_Trfase"/>
</dbReference>
<dbReference type="SUPFAM" id="SSF53383">
    <property type="entry name" value="PLP-dependent transferases"/>
    <property type="match status" value="1"/>
</dbReference>
<dbReference type="AlphaFoldDB" id="A0AAE3FH84"/>
<dbReference type="InterPro" id="IPR015421">
    <property type="entry name" value="PyrdxlP-dep_Trfase_major"/>
</dbReference>
<feature type="domain" description="Orn/Lys/Arg decarboxylase C-terminal" evidence="7">
    <location>
        <begin position="370"/>
        <end position="429"/>
    </location>
</feature>
<dbReference type="Pfam" id="PF01276">
    <property type="entry name" value="OKR_DC_1"/>
    <property type="match status" value="1"/>
</dbReference>
<evidence type="ECO:0000256" key="2">
    <source>
        <dbReference type="ARBA" id="ARBA00010671"/>
    </source>
</evidence>
<keyword evidence="5" id="KW-0456">Lyase</keyword>
<evidence type="ECO:0000256" key="5">
    <source>
        <dbReference type="ARBA" id="ARBA00023239"/>
    </source>
</evidence>
<dbReference type="Proteomes" id="UP001139365">
    <property type="component" value="Unassembled WGS sequence"/>
</dbReference>
<dbReference type="PANTHER" id="PTHR43277:SF3">
    <property type="entry name" value="DECARBOXYLASE, PUTATIVE-RELATED"/>
    <property type="match status" value="1"/>
</dbReference>
<evidence type="ECO:0000256" key="4">
    <source>
        <dbReference type="ARBA" id="ARBA00022898"/>
    </source>
</evidence>
<dbReference type="Gene3D" id="3.40.640.10">
    <property type="entry name" value="Type I PLP-dependent aspartate aminotransferase-like (Major domain)"/>
    <property type="match status" value="1"/>
</dbReference>
<dbReference type="InterPro" id="IPR008286">
    <property type="entry name" value="Prn/Lys/Arg_de-COase_C"/>
</dbReference>
<comment type="similarity">
    <text evidence="2">Belongs to the Orn/Lys/Arg decarboxylase class-I family.</text>
</comment>
<dbReference type="Gene3D" id="3.90.100.10">
    <property type="entry name" value="Orn/Lys/Arg decarboxylase, C-terminal domain"/>
    <property type="match status" value="1"/>
</dbReference>
<gene>
    <name evidence="8" type="ORF">MR241_08845</name>
</gene>
<organism evidence="8 9">
    <name type="scientific">Candidatus Colimorpha enterica</name>
    <dbReference type="NCBI Taxonomy" id="3083063"/>
    <lineage>
        <taxon>Bacteria</taxon>
        <taxon>Pseudomonadati</taxon>
        <taxon>Bacteroidota</taxon>
        <taxon>Bacteroidia</taxon>
        <taxon>Bacteroidales</taxon>
        <taxon>Candidatus Colimorpha</taxon>
    </lineage>
</organism>
<dbReference type="Pfam" id="PF03711">
    <property type="entry name" value="OKR_DC_1_C"/>
    <property type="match status" value="1"/>
</dbReference>
<dbReference type="InterPro" id="IPR052357">
    <property type="entry name" value="Orn_Lys_Arg_decarboxylase-I"/>
</dbReference>